<dbReference type="InterPro" id="IPR000917">
    <property type="entry name" value="Sulfatase_N"/>
</dbReference>
<protein>
    <submittedName>
        <fullName evidence="4">Arylsulfatase</fullName>
        <ecNumber evidence="4">3.1.6.1</ecNumber>
    </submittedName>
</protein>
<dbReference type="GO" id="GO:0004065">
    <property type="term" value="F:arylsulfatase activity"/>
    <property type="evidence" value="ECO:0007669"/>
    <property type="project" value="UniProtKB-EC"/>
</dbReference>
<sequence length="507" mass="55895">MSDSATSNSGGATSRDRLATGKRPNLLLILADQWRGDSLGIEGHPVVSTPNLDYLGATGAHFRRAYSECPSCVPARRTIFSGQAPAVHGMVGMKMGVPWAIGHTLAGELARAGYQTEMVGKLHLHPPRRLYGFHHLQLAEATQREENNDYLEWLKRGAADGTGGAGGAAPLEVGVAHGVSPNGWVGRPSHLPEHKTHSYWCVSQATEFLAKRDPTVPFFLNVSFIDPHPPLTPPQFYYDRYMALDLPEPVVGDWAPNVPPGKGQDPNAWFVNLDRETMRRCRAGYYGLMNHVDDQVARLLAFMRLRGLLDDTLVLFTSDHGEMLGDHHMFRKCFPYEGSARVPFLLRAPRWMGLRPGVALDQPVGLQDVMPTLLDAAGVEVPETVTGRSVLPLLQQGVVSDAPWRDALHGEHSGLYQHDLGMHFLVDGRAKYVWWSQTGREQLFDLAGDPNEVHDLAQGADAEQRLAPWRARLVRQLRERPEGFTAGGRLVPGRPHEQLVPAAPAIV</sequence>
<dbReference type="InterPro" id="IPR050738">
    <property type="entry name" value="Sulfatase"/>
</dbReference>
<evidence type="ECO:0000256" key="2">
    <source>
        <dbReference type="ARBA" id="ARBA00022801"/>
    </source>
</evidence>
<proteinExistence type="inferred from homology"/>
<accession>A0A6J4KHW9</accession>
<feature type="domain" description="Sulfatase N-terminal" evidence="3">
    <location>
        <begin position="24"/>
        <end position="379"/>
    </location>
</feature>
<dbReference type="SUPFAM" id="SSF53649">
    <property type="entry name" value="Alkaline phosphatase-like"/>
    <property type="match status" value="1"/>
</dbReference>
<gene>
    <name evidence="4" type="ORF">AVDCRST_MAG77-6041</name>
</gene>
<dbReference type="Gene3D" id="3.40.720.10">
    <property type="entry name" value="Alkaline Phosphatase, subunit A"/>
    <property type="match status" value="1"/>
</dbReference>
<organism evidence="4">
    <name type="scientific">uncultured Chloroflexota bacterium</name>
    <dbReference type="NCBI Taxonomy" id="166587"/>
    <lineage>
        <taxon>Bacteria</taxon>
        <taxon>Bacillati</taxon>
        <taxon>Chloroflexota</taxon>
        <taxon>environmental samples</taxon>
    </lineage>
</organism>
<dbReference type="NCBIfam" id="NF010322">
    <property type="entry name" value="PRK13759.1"/>
    <property type="match status" value="1"/>
</dbReference>
<evidence type="ECO:0000313" key="4">
    <source>
        <dbReference type="EMBL" id="CAA9305326.1"/>
    </source>
</evidence>
<evidence type="ECO:0000256" key="1">
    <source>
        <dbReference type="ARBA" id="ARBA00008779"/>
    </source>
</evidence>
<dbReference type="AlphaFoldDB" id="A0A6J4KHW9"/>
<dbReference type="InterPro" id="IPR017850">
    <property type="entry name" value="Alkaline_phosphatase_core_sf"/>
</dbReference>
<dbReference type="PANTHER" id="PTHR42693:SF53">
    <property type="entry name" value="ENDO-4-O-SULFATASE"/>
    <property type="match status" value="1"/>
</dbReference>
<dbReference type="Pfam" id="PF00884">
    <property type="entry name" value="Sulfatase"/>
    <property type="match status" value="1"/>
</dbReference>
<comment type="similarity">
    <text evidence="1">Belongs to the sulfatase family.</text>
</comment>
<evidence type="ECO:0000259" key="3">
    <source>
        <dbReference type="Pfam" id="PF00884"/>
    </source>
</evidence>
<dbReference type="PANTHER" id="PTHR42693">
    <property type="entry name" value="ARYLSULFATASE FAMILY MEMBER"/>
    <property type="match status" value="1"/>
</dbReference>
<reference evidence="4" key="1">
    <citation type="submission" date="2020-02" db="EMBL/GenBank/DDBJ databases">
        <authorList>
            <person name="Meier V. D."/>
        </authorList>
    </citation>
    <scope>NUCLEOTIDE SEQUENCE</scope>
    <source>
        <strain evidence="4">AVDCRST_MAG77</strain>
    </source>
</reference>
<dbReference type="EC" id="3.1.6.1" evidence="4"/>
<keyword evidence="2 4" id="KW-0378">Hydrolase</keyword>
<name>A0A6J4KHW9_9CHLR</name>
<dbReference type="EMBL" id="CADCTC010000314">
    <property type="protein sequence ID" value="CAA9305326.1"/>
    <property type="molecule type" value="Genomic_DNA"/>
</dbReference>